<dbReference type="Gene3D" id="1.20.1720.10">
    <property type="entry name" value="Multidrug resistance protein D"/>
    <property type="match status" value="1"/>
</dbReference>
<dbReference type="InterPro" id="IPR005829">
    <property type="entry name" value="Sugar_transporter_CS"/>
</dbReference>
<dbReference type="PANTHER" id="PTHR23502">
    <property type="entry name" value="MAJOR FACILITATOR SUPERFAMILY"/>
    <property type="match status" value="1"/>
</dbReference>
<dbReference type="PROSITE" id="PS50850">
    <property type="entry name" value="MFS"/>
    <property type="match status" value="1"/>
</dbReference>
<feature type="transmembrane region" description="Helical" evidence="8">
    <location>
        <begin position="103"/>
        <end position="124"/>
    </location>
</feature>
<dbReference type="CDD" id="cd17320">
    <property type="entry name" value="MFS_MdfA_MDR_like"/>
    <property type="match status" value="1"/>
</dbReference>
<dbReference type="Pfam" id="PF07690">
    <property type="entry name" value="MFS_1"/>
    <property type="match status" value="1"/>
</dbReference>
<gene>
    <name evidence="10" type="ORF">DBW71_05175</name>
</gene>
<feature type="transmembrane region" description="Helical" evidence="8">
    <location>
        <begin position="218"/>
        <end position="245"/>
    </location>
</feature>
<protein>
    <recommendedName>
        <fullName evidence="8">Bcr/CflA family efflux transporter</fullName>
    </recommendedName>
</protein>
<keyword evidence="8" id="KW-0997">Cell inner membrane</keyword>
<feature type="transmembrane region" description="Helical" evidence="8">
    <location>
        <begin position="373"/>
        <end position="397"/>
    </location>
</feature>
<feature type="transmembrane region" description="Helical" evidence="8">
    <location>
        <begin position="251"/>
        <end position="270"/>
    </location>
</feature>
<keyword evidence="6 8" id="KW-1133">Transmembrane helix</keyword>
<dbReference type="GO" id="GO:0042910">
    <property type="term" value="F:xenobiotic transmembrane transporter activity"/>
    <property type="evidence" value="ECO:0007669"/>
    <property type="project" value="InterPro"/>
</dbReference>
<keyword evidence="4" id="KW-1003">Cell membrane</keyword>
<feature type="domain" description="Major facilitator superfamily (MFS) profile" evidence="9">
    <location>
        <begin position="10"/>
        <end position="400"/>
    </location>
</feature>
<sequence>MPVSEVKTKVVPNALLFTLLFAGQIASTMFLPGLPELAIELNVSRSLVQTMVPTYLAAFAISQLMIGPLSDKYGRKPIVLLGIIIFTLASFFCAIANDIQTLLFCRVAQATGACSTLVISRAIIRDTSDGLEAAKAMAILTIAMAVGPIIAPFLGGFLTSWYGWRAPFVFITLSGLVVMYFIIFKLKETLPKDRRDPPTLKTLVINYRALLMNREFTIYSLIVAFASGAMQAYVVSSPIIFMVVMGVSPELFGFFFMIMPSLFVLATFTSKKLMDYISIDTIIIIGGIMSISGGILQLSFGISEVQTPLPVLIAFAISNFGTGMLMSNCFYKALNSVKPEKAGTASALGGFIHFGWGAILTVALANIEQNSSFVFSVAQLITTSLAFITIILFTLIFKPK</sequence>
<evidence type="ECO:0000256" key="5">
    <source>
        <dbReference type="ARBA" id="ARBA00022692"/>
    </source>
</evidence>
<evidence type="ECO:0000256" key="2">
    <source>
        <dbReference type="ARBA" id="ARBA00006236"/>
    </source>
</evidence>
<dbReference type="GO" id="GO:1990961">
    <property type="term" value="P:xenobiotic detoxification by transmembrane export across the plasma membrane"/>
    <property type="evidence" value="ECO:0007669"/>
    <property type="project" value="InterPro"/>
</dbReference>
<evidence type="ECO:0000313" key="11">
    <source>
        <dbReference type="Proteomes" id="UP000253570"/>
    </source>
</evidence>
<evidence type="ECO:0000313" key="10">
    <source>
        <dbReference type="EMBL" id="RCL72518.1"/>
    </source>
</evidence>
<evidence type="ECO:0000259" key="9">
    <source>
        <dbReference type="PROSITE" id="PS50850"/>
    </source>
</evidence>
<evidence type="ECO:0000256" key="1">
    <source>
        <dbReference type="ARBA" id="ARBA00004651"/>
    </source>
</evidence>
<dbReference type="EMBL" id="QOQD01000013">
    <property type="protein sequence ID" value="RCL72518.1"/>
    <property type="molecule type" value="Genomic_DNA"/>
</dbReference>
<dbReference type="InterPro" id="IPR004812">
    <property type="entry name" value="Efflux_drug-R_Bcr/CmlA"/>
</dbReference>
<evidence type="ECO:0000256" key="4">
    <source>
        <dbReference type="ARBA" id="ARBA00022475"/>
    </source>
</evidence>
<dbReference type="GO" id="GO:0005886">
    <property type="term" value="C:plasma membrane"/>
    <property type="evidence" value="ECO:0007669"/>
    <property type="project" value="UniProtKB-SubCell"/>
</dbReference>
<dbReference type="InterPro" id="IPR020846">
    <property type="entry name" value="MFS_dom"/>
</dbReference>
<feature type="transmembrane region" description="Helical" evidence="8">
    <location>
        <begin position="282"/>
        <end position="303"/>
    </location>
</feature>
<comment type="subcellular location">
    <subcellularLocation>
        <location evidence="8">Cell inner membrane</location>
        <topology evidence="8">Multi-pass membrane protein</topology>
    </subcellularLocation>
    <subcellularLocation>
        <location evidence="1">Cell membrane</location>
        <topology evidence="1">Multi-pass membrane protein</topology>
    </subcellularLocation>
</comment>
<dbReference type="InterPro" id="IPR011701">
    <property type="entry name" value="MFS"/>
</dbReference>
<keyword evidence="7 8" id="KW-0472">Membrane</keyword>
<dbReference type="Proteomes" id="UP000253570">
    <property type="component" value="Unassembled WGS sequence"/>
</dbReference>
<evidence type="ECO:0000256" key="6">
    <source>
        <dbReference type="ARBA" id="ARBA00022989"/>
    </source>
</evidence>
<feature type="transmembrane region" description="Helical" evidence="8">
    <location>
        <begin position="343"/>
        <end position="367"/>
    </location>
</feature>
<keyword evidence="5 8" id="KW-0812">Transmembrane</keyword>
<reference evidence="10 11" key="1">
    <citation type="journal article" date="2018" name="Microbiome">
        <title>Fine metagenomic profile of the Mediterranean stratified and mixed water columns revealed by assembly and recruitment.</title>
        <authorList>
            <person name="Haro-Moreno J.M."/>
            <person name="Lopez-Perez M."/>
            <person name="De La Torre J.R."/>
            <person name="Picazo A."/>
            <person name="Camacho A."/>
            <person name="Rodriguez-Valera F."/>
        </authorList>
    </citation>
    <scope>NUCLEOTIDE SEQUENCE [LARGE SCALE GENOMIC DNA]</scope>
    <source>
        <strain evidence="10">MED-G57</strain>
    </source>
</reference>
<dbReference type="NCBIfam" id="TIGR00710">
    <property type="entry name" value="efflux_Bcr_CflA"/>
    <property type="match status" value="1"/>
</dbReference>
<comment type="caution">
    <text evidence="10">The sequence shown here is derived from an EMBL/GenBank/DDBJ whole genome shotgun (WGS) entry which is preliminary data.</text>
</comment>
<organism evidence="10 11">
    <name type="scientific">PS1 clade bacterium</name>
    <dbReference type="NCBI Taxonomy" id="2175152"/>
    <lineage>
        <taxon>Bacteria</taxon>
        <taxon>Pseudomonadati</taxon>
        <taxon>Pseudomonadota</taxon>
        <taxon>Alphaproteobacteria</taxon>
        <taxon>PS1 clade</taxon>
    </lineage>
</organism>
<dbReference type="AlphaFoldDB" id="A0A368DL03"/>
<evidence type="ECO:0000256" key="3">
    <source>
        <dbReference type="ARBA" id="ARBA00022448"/>
    </source>
</evidence>
<evidence type="ECO:0000256" key="8">
    <source>
        <dbReference type="RuleBase" id="RU365088"/>
    </source>
</evidence>
<accession>A0A368DL03</accession>
<feature type="transmembrane region" description="Helical" evidence="8">
    <location>
        <begin position="136"/>
        <end position="158"/>
    </location>
</feature>
<feature type="transmembrane region" description="Helical" evidence="8">
    <location>
        <begin position="12"/>
        <end position="34"/>
    </location>
</feature>
<feature type="transmembrane region" description="Helical" evidence="8">
    <location>
        <begin position="164"/>
        <end position="184"/>
    </location>
</feature>
<dbReference type="SUPFAM" id="SSF103473">
    <property type="entry name" value="MFS general substrate transporter"/>
    <property type="match status" value="1"/>
</dbReference>
<dbReference type="InterPro" id="IPR036259">
    <property type="entry name" value="MFS_trans_sf"/>
</dbReference>
<dbReference type="PROSITE" id="PS00216">
    <property type="entry name" value="SUGAR_TRANSPORT_1"/>
    <property type="match status" value="1"/>
</dbReference>
<evidence type="ECO:0000256" key="7">
    <source>
        <dbReference type="ARBA" id="ARBA00023136"/>
    </source>
</evidence>
<name>A0A368DL03_9PROT</name>
<feature type="transmembrane region" description="Helical" evidence="8">
    <location>
        <begin position="78"/>
        <end position="97"/>
    </location>
</feature>
<comment type="similarity">
    <text evidence="2 8">Belongs to the major facilitator superfamily. Bcr/CmlA family.</text>
</comment>
<keyword evidence="3 8" id="KW-0813">Transport</keyword>
<feature type="transmembrane region" description="Helical" evidence="8">
    <location>
        <begin position="46"/>
        <end position="66"/>
    </location>
</feature>
<proteinExistence type="inferred from homology"/>
<dbReference type="PANTHER" id="PTHR23502:SF132">
    <property type="entry name" value="POLYAMINE TRANSPORTER 2-RELATED"/>
    <property type="match status" value="1"/>
</dbReference>
<feature type="transmembrane region" description="Helical" evidence="8">
    <location>
        <begin position="309"/>
        <end position="331"/>
    </location>
</feature>